<dbReference type="SUPFAM" id="SSF48726">
    <property type="entry name" value="Immunoglobulin"/>
    <property type="match status" value="3"/>
</dbReference>
<feature type="domain" description="Immunoglobulin" evidence="3">
    <location>
        <begin position="46"/>
        <end position="148"/>
    </location>
</feature>
<gene>
    <name evidence="4" type="primary">LOC122141705</name>
</gene>
<evidence type="ECO:0000256" key="1">
    <source>
        <dbReference type="SAM" id="MobiDB-lite"/>
    </source>
</evidence>
<evidence type="ECO:0000313" key="4">
    <source>
        <dbReference type="Ensembl" id="ENSCCRP00020020131.1"/>
    </source>
</evidence>
<dbReference type="SMART" id="SM00409">
    <property type="entry name" value="IG"/>
    <property type="match status" value="3"/>
</dbReference>
<protein>
    <recommendedName>
        <fullName evidence="3">Immunoglobulin domain-containing protein</fullName>
    </recommendedName>
</protein>
<accession>A0A8C2D9H2</accession>
<dbReference type="PANTHER" id="PTHR21063">
    <property type="entry name" value="LFA-3"/>
    <property type="match status" value="1"/>
</dbReference>
<evidence type="ECO:0000313" key="5">
    <source>
        <dbReference type="Proteomes" id="UP000694701"/>
    </source>
</evidence>
<dbReference type="Gene3D" id="2.60.40.10">
    <property type="entry name" value="Immunoglobulins"/>
    <property type="match status" value="3"/>
</dbReference>
<dbReference type="InterPro" id="IPR003599">
    <property type="entry name" value="Ig_sub"/>
</dbReference>
<keyword evidence="2" id="KW-0472">Membrane</keyword>
<keyword evidence="2" id="KW-1133">Transmembrane helix</keyword>
<evidence type="ECO:0000259" key="3">
    <source>
        <dbReference type="SMART" id="SM00409"/>
    </source>
</evidence>
<dbReference type="InterPro" id="IPR013783">
    <property type="entry name" value="Ig-like_fold"/>
</dbReference>
<dbReference type="AlphaFoldDB" id="A0A8C2D9H2"/>
<sequence>MASGLLKRKNTALCIKMYFLENLMEMKLLFISPLLFWCLLDHGVFGESVSAMEGDPVTLHTGVTTNQQEKIRWHFYDTRIAQISGDLSKICTDVQCNEGTERFRDRLKLDHQTGSLIIMNTRTTDSGLYHLKVLSSSRSEMIFNVTIYSFFAVGEDGVLVFLMEGDSVTFQTRVKANQQDRIRWYFNSTRIAEITGDQCKICTDVQCNEGTERFRDRLKVDHQTGTLTIMNTRTTDAGLYHLKITSINNERDKTFIFAIRGVSAAERNETKSVKEGESVTLHPGKIKNPNDCKMWYFKDIFIFHITGDQSKICTDAQCKERFRDRLKLDHQTGSLNITNTRNTDSGDYKLLIISSRFSIFRSFSVTITGVPAPGLSSTAAGGICTTVVLVLLVAAVFGIYHWHRSRKTETRAELSHQLEALSHNGNTPNDVANGASTVHSKP</sequence>
<name>A0A8C2D9H2_CYPCA</name>
<reference evidence="4" key="1">
    <citation type="submission" date="2025-08" db="UniProtKB">
        <authorList>
            <consortium name="Ensembl"/>
        </authorList>
    </citation>
    <scope>IDENTIFICATION</scope>
</reference>
<dbReference type="PANTHER" id="PTHR21063:SF4">
    <property type="entry name" value="CD48 ANTIGEN-RELATED"/>
    <property type="match status" value="1"/>
</dbReference>
<dbReference type="Pfam" id="PF07686">
    <property type="entry name" value="V-set"/>
    <property type="match status" value="2"/>
</dbReference>
<proteinExistence type="predicted"/>
<evidence type="ECO:0000256" key="2">
    <source>
        <dbReference type="SAM" id="Phobius"/>
    </source>
</evidence>
<organism evidence="4 5">
    <name type="scientific">Cyprinus carpio</name>
    <name type="common">Common carp</name>
    <dbReference type="NCBI Taxonomy" id="7962"/>
    <lineage>
        <taxon>Eukaryota</taxon>
        <taxon>Metazoa</taxon>
        <taxon>Chordata</taxon>
        <taxon>Craniata</taxon>
        <taxon>Vertebrata</taxon>
        <taxon>Euteleostomi</taxon>
        <taxon>Actinopterygii</taxon>
        <taxon>Neopterygii</taxon>
        <taxon>Teleostei</taxon>
        <taxon>Ostariophysi</taxon>
        <taxon>Cypriniformes</taxon>
        <taxon>Cyprinidae</taxon>
        <taxon>Cyprininae</taxon>
        <taxon>Cyprinus</taxon>
    </lineage>
</organism>
<feature type="domain" description="Immunoglobulin" evidence="3">
    <location>
        <begin position="268"/>
        <end position="368"/>
    </location>
</feature>
<keyword evidence="2" id="KW-0812">Transmembrane</keyword>
<dbReference type="Proteomes" id="UP000694701">
    <property type="component" value="Unplaced"/>
</dbReference>
<feature type="region of interest" description="Disordered" evidence="1">
    <location>
        <begin position="422"/>
        <end position="442"/>
    </location>
</feature>
<dbReference type="InterPro" id="IPR036179">
    <property type="entry name" value="Ig-like_dom_sf"/>
</dbReference>
<feature type="domain" description="Immunoglobulin" evidence="3">
    <location>
        <begin position="157"/>
        <end position="259"/>
    </location>
</feature>
<dbReference type="InterPro" id="IPR013106">
    <property type="entry name" value="Ig_V-set"/>
</dbReference>
<feature type="compositionally biased region" description="Polar residues" evidence="1">
    <location>
        <begin position="423"/>
        <end position="442"/>
    </location>
</feature>
<feature type="transmembrane region" description="Helical" evidence="2">
    <location>
        <begin position="379"/>
        <end position="402"/>
    </location>
</feature>
<dbReference type="Ensembl" id="ENSCCRT00020022111.1">
    <property type="protein sequence ID" value="ENSCCRP00020020131.1"/>
    <property type="gene ID" value="ENSCCRG00020009500.1"/>
</dbReference>